<reference evidence="3 4" key="1">
    <citation type="submission" date="2024-02" db="EMBL/GenBank/DDBJ databases">
        <title>A new putative Pannonibacter species isolated from two cases of bloodstream infections in paediatric patients.</title>
        <authorList>
            <person name="Castellana S."/>
            <person name="De Laurentiis V."/>
            <person name="Grassi M."/>
            <person name="De Leonardis F."/>
            <person name="Mosca A."/>
            <person name="De Carlo C."/>
            <person name="Sparapano E."/>
            <person name="Ronga L."/>
            <person name="Santacroce L."/>
            <person name="Chironna M."/>
            <person name="De Robertis A."/>
            <person name="Bianco A."/>
            <person name="Del Sambro L."/>
            <person name="Capozzi L."/>
            <person name="Parisi A."/>
        </authorList>
    </citation>
    <scope>NUCLEOTIDE SEQUENCE [LARGE SCALE GENOMIC DNA]</scope>
    <source>
        <strain evidence="3 4">Pt2</strain>
    </source>
</reference>
<evidence type="ECO:0000313" key="3">
    <source>
        <dbReference type="EMBL" id="MEH0098027.1"/>
    </source>
</evidence>
<sequence length="494" mass="52544">MAVIPAFDEIPLDWRVPGADLEIRPTYTEAGLFDYPARGLIIAPMLSTGTAEAGRLYRVTRPSDGIALCGAGSIGAAMIEAARTANRSSDLWMVAIPDAAGATAATGKISFGNALGAGALAVYIGGRRVRIVLTTSMTAPQRAAALVAAINADTAMPVAAAQGTDAATHEVLLTARHGGETGNDILIRLGLQADEVLPAGAQVTVTAMSGGAGDPDVQDAIDAINEQKFDAIALPWTGDANLTVLAEELRQRYTAMARLDGHGYAGLRGTFGQLTTKGTVTNSPHLTLIGADASPTPPWIWAATLMAVSIFHLTQDPARQLRTLQLPGVIAPDPASLFSETEQDLLLRSGISTFTAGTDRSVYLSRVITTYRQTALGTADSAWLDINVPVTLSRIRYDWRATMQLTYPRHKLAEDGSIAEAHSKVVATPRKVRGTWAARCNVYGRAGWIRDVKRTLESATFMIDPNEKNQMLANMPVNIIGNLIRFNGVLEFEA</sequence>
<comment type="caution">
    <text evidence="3">The sequence shown here is derived from an EMBL/GenBank/DDBJ whole genome shotgun (WGS) entry which is preliminary data.</text>
</comment>
<proteinExistence type="inferred from homology"/>
<evidence type="ECO:0000259" key="2">
    <source>
        <dbReference type="Pfam" id="PF04984"/>
    </source>
</evidence>
<name>A0ABU7ZU21_9HYPH</name>
<comment type="similarity">
    <text evidence="1">Belongs to the myoviridae tail sheath protein family.</text>
</comment>
<organism evidence="3 4">
    <name type="scientific">Pannonibacter anstelovis</name>
    <dbReference type="NCBI Taxonomy" id="3121537"/>
    <lineage>
        <taxon>Bacteria</taxon>
        <taxon>Pseudomonadati</taxon>
        <taxon>Pseudomonadota</taxon>
        <taxon>Alphaproteobacteria</taxon>
        <taxon>Hyphomicrobiales</taxon>
        <taxon>Stappiaceae</taxon>
        <taxon>Pannonibacter</taxon>
    </lineage>
</organism>
<dbReference type="Pfam" id="PF04984">
    <property type="entry name" value="Phage_sheath_1"/>
    <property type="match status" value="1"/>
</dbReference>
<accession>A0ABU7ZU21</accession>
<dbReference type="Proteomes" id="UP001380822">
    <property type="component" value="Unassembled WGS sequence"/>
</dbReference>
<keyword evidence="4" id="KW-1185">Reference proteome</keyword>
<feature type="domain" description="Tail sheath protein subtilisin-like" evidence="2">
    <location>
        <begin position="210"/>
        <end position="370"/>
    </location>
</feature>
<dbReference type="InterPro" id="IPR035089">
    <property type="entry name" value="Phage_sheath_subtilisin"/>
</dbReference>
<dbReference type="RefSeq" id="WP_334252419.1">
    <property type="nucleotide sequence ID" value="NZ_JBAKBE010000011.1"/>
</dbReference>
<evidence type="ECO:0000256" key="1">
    <source>
        <dbReference type="ARBA" id="ARBA00008005"/>
    </source>
</evidence>
<dbReference type="EMBL" id="JBAKBE010000011">
    <property type="protein sequence ID" value="MEH0098027.1"/>
    <property type="molecule type" value="Genomic_DNA"/>
</dbReference>
<evidence type="ECO:0000313" key="4">
    <source>
        <dbReference type="Proteomes" id="UP001380822"/>
    </source>
</evidence>
<protein>
    <submittedName>
        <fullName evidence="3">Phage tail sheath subtilisin-like domain-containing protein</fullName>
    </submittedName>
</protein>
<gene>
    <name evidence="3" type="ORF">V6L76_17325</name>
</gene>